<evidence type="ECO:0000313" key="1">
    <source>
        <dbReference type="EMBL" id="MDV6267118.1"/>
    </source>
</evidence>
<protein>
    <submittedName>
        <fullName evidence="1">Uncharacterized protein</fullName>
    </submittedName>
</protein>
<keyword evidence="2" id="KW-1185">Reference proteome</keyword>
<comment type="caution">
    <text evidence="1">The sequence shown here is derived from an EMBL/GenBank/DDBJ whole genome shotgun (WGS) entry which is preliminary data.</text>
</comment>
<evidence type="ECO:0000313" key="2">
    <source>
        <dbReference type="Proteomes" id="UP001185927"/>
    </source>
</evidence>
<sequence length="63" mass="6332">MALLPVAEFGNSLLENTGPQRVAFAGTAVPDDGAEVVVRAAADVVVGEDSVVGVVVVDAVVLR</sequence>
<proteinExistence type="predicted"/>
<organism evidence="1 2">
    <name type="scientific">Rhodococcus globerulus</name>
    <dbReference type="NCBI Taxonomy" id="33008"/>
    <lineage>
        <taxon>Bacteria</taxon>
        <taxon>Bacillati</taxon>
        <taxon>Actinomycetota</taxon>
        <taxon>Actinomycetes</taxon>
        <taxon>Mycobacteriales</taxon>
        <taxon>Nocardiaceae</taxon>
        <taxon>Rhodococcus</taxon>
    </lineage>
</organism>
<accession>A0ABU4BSC1</accession>
<name>A0ABU4BSC1_RHOGO</name>
<dbReference type="RefSeq" id="WP_317541318.1">
    <property type="nucleotide sequence ID" value="NZ_JAWLKB010000004.1"/>
</dbReference>
<dbReference type="EMBL" id="JAWLKB010000004">
    <property type="protein sequence ID" value="MDV6267118.1"/>
    <property type="molecule type" value="Genomic_DNA"/>
</dbReference>
<reference evidence="1 2" key="1">
    <citation type="submission" date="2023-10" db="EMBL/GenBank/DDBJ databases">
        <title>Development of a sustainable strategy for remediation of hydrocarbon-contaminated territories based on the waste exchange concept.</title>
        <authorList>
            <person name="Krivoruchko A."/>
        </authorList>
    </citation>
    <scope>NUCLEOTIDE SEQUENCE [LARGE SCALE GENOMIC DNA]</scope>
    <source>
        <strain evidence="1 2">IEGM 1203</strain>
    </source>
</reference>
<dbReference type="Proteomes" id="UP001185927">
    <property type="component" value="Unassembled WGS sequence"/>
</dbReference>
<gene>
    <name evidence="1" type="ORF">R3Q16_10930</name>
</gene>